<organism evidence="2 3">
    <name type="scientific">Succinivibrio dextrinosolvens DSM 3072</name>
    <dbReference type="NCBI Taxonomy" id="1123324"/>
    <lineage>
        <taxon>Bacteria</taxon>
        <taxon>Pseudomonadati</taxon>
        <taxon>Pseudomonadota</taxon>
        <taxon>Gammaproteobacteria</taxon>
        <taxon>Aeromonadales</taxon>
        <taxon>Succinivibrionaceae</taxon>
        <taxon>Succinivibrio</taxon>
    </lineage>
</organism>
<dbReference type="InterPro" id="IPR029063">
    <property type="entry name" value="SAM-dependent_MTases_sf"/>
</dbReference>
<dbReference type="Proteomes" id="UP000242432">
    <property type="component" value="Unassembled WGS sequence"/>
</dbReference>
<dbReference type="InterPro" id="IPR007536">
    <property type="entry name" value="16SrRNA_methylTrfase_J"/>
</dbReference>
<dbReference type="GO" id="GO:0008990">
    <property type="term" value="F:rRNA (guanine-N2-)-methyltransferase activity"/>
    <property type="evidence" value="ECO:0007669"/>
    <property type="project" value="UniProtKB-UniRule"/>
</dbReference>
<reference evidence="3" key="1">
    <citation type="submission" date="2017-02" db="EMBL/GenBank/DDBJ databases">
        <authorList>
            <person name="Varghese N."/>
            <person name="Submissions S."/>
        </authorList>
    </citation>
    <scope>NUCLEOTIDE SEQUENCE [LARGE SCALE GENOMIC DNA]</scope>
    <source>
        <strain evidence="3">DSM 3072</strain>
    </source>
</reference>
<dbReference type="Pfam" id="PF04445">
    <property type="entry name" value="SAM_MT"/>
    <property type="match status" value="1"/>
</dbReference>
<keyword evidence="1" id="KW-0963">Cytoplasm</keyword>
<dbReference type="GO" id="GO:0005737">
    <property type="term" value="C:cytoplasm"/>
    <property type="evidence" value="ECO:0007669"/>
    <property type="project" value="UniProtKB-SubCell"/>
</dbReference>
<proteinExistence type="inferred from homology"/>
<keyword evidence="1 2" id="KW-0489">Methyltransferase</keyword>
<gene>
    <name evidence="1" type="primary">rsmJ</name>
    <name evidence="2" type="ORF">SAMN02745213_00235</name>
</gene>
<accession>A0A1T4UXM1</accession>
<sequence>MLKIQIEDNSPFKDAALDVMSYIDRHSLKFENELLLKVGQKIVLELSDDSITPLDFEIDLFRDKLLWRLAHSGKNSEAVCRAVIGKTVKPLVFDATAGLGRESIILQSAGCQVYMFERNPVIWLLLKSAMTHAENNTEILSSLKNGLPHLTSLGSVAEQLKNGEKLPEPDVIYYDPMFPQRTKSALVKKDMRVFHEIVGFDQDTTEYANFLLTVAKHHLVVKRPSNEPPLELNLRRSSFVDGKACRFDCYFCGN</sequence>
<protein>
    <recommendedName>
        <fullName evidence="1">Ribosomal RNA small subunit methyltransferase J</fullName>
        <ecNumber evidence="1">2.1.1.242</ecNumber>
    </recommendedName>
    <alternativeName>
        <fullName evidence="1">16S rRNA m2G1516 methyltransferase</fullName>
    </alternativeName>
    <alternativeName>
        <fullName evidence="1">rRNA (guanine-N(2)-)-methyltransferase</fullName>
    </alternativeName>
</protein>
<dbReference type="PANTHER" id="PTHR36112">
    <property type="entry name" value="RIBOSOMAL RNA SMALL SUBUNIT METHYLTRANSFERASE J"/>
    <property type="match status" value="1"/>
</dbReference>
<dbReference type="PANTHER" id="PTHR36112:SF1">
    <property type="entry name" value="RIBOSOMAL RNA SMALL SUBUNIT METHYLTRANSFERASE J"/>
    <property type="match status" value="1"/>
</dbReference>
<keyword evidence="1" id="KW-0698">rRNA processing</keyword>
<dbReference type="HAMAP" id="MF_01523">
    <property type="entry name" value="16SrRNA_methyltr_J"/>
    <property type="match status" value="1"/>
</dbReference>
<dbReference type="SUPFAM" id="SSF53335">
    <property type="entry name" value="S-adenosyl-L-methionine-dependent methyltransferases"/>
    <property type="match status" value="1"/>
</dbReference>
<comment type="subcellular location">
    <subcellularLocation>
        <location evidence="1">Cytoplasm</location>
    </subcellularLocation>
</comment>
<keyword evidence="1 2" id="KW-0808">Transferase</keyword>
<dbReference type="STRING" id="83771.SAMN02910357_01130"/>
<dbReference type="EMBL" id="FUXX01000002">
    <property type="protein sequence ID" value="SKA57473.1"/>
    <property type="molecule type" value="Genomic_DNA"/>
</dbReference>
<keyword evidence="1" id="KW-0949">S-adenosyl-L-methionine</keyword>
<name>A0A1T4UXM1_9GAMM</name>
<comment type="similarity">
    <text evidence="1">Belongs to the methyltransferase superfamily. RsmJ family.</text>
</comment>
<comment type="caution">
    <text evidence="1">Lacks conserved residue(s) required for the propagation of feature annotation.</text>
</comment>
<evidence type="ECO:0000313" key="3">
    <source>
        <dbReference type="Proteomes" id="UP000242432"/>
    </source>
</evidence>
<dbReference type="RefSeq" id="WP_078927857.1">
    <property type="nucleotide sequence ID" value="NZ_FUXX01000002.1"/>
</dbReference>
<keyword evidence="3" id="KW-1185">Reference proteome</keyword>
<evidence type="ECO:0000256" key="1">
    <source>
        <dbReference type="HAMAP-Rule" id="MF_01523"/>
    </source>
</evidence>
<dbReference type="EC" id="2.1.1.242" evidence="1"/>
<comment type="catalytic activity">
    <reaction evidence="1">
        <text>guanosine(1516) in 16S rRNA + S-adenosyl-L-methionine = N(2)-methylguanosine(1516) in 16S rRNA + S-adenosyl-L-homocysteine + H(+)</text>
        <dbReference type="Rhea" id="RHEA:43220"/>
        <dbReference type="Rhea" id="RHEA-COMP:10412"/>
        <dbReference type="Rhea" id="RHEA-COMP:10413"/>
        <dbReference type="ChEBI" id="CHEBI:15378"/>
        <dbReference type="ChEBI" id="CHEBI:57856"/>
        <dbReference type="ChEBI" id="CHEBI:59789"/>
        <dbReference type="ChEBI" id="CHEBI:74269"/>
        <dbReference type="ChEBI" id="CHEBI:74481"/>
        <dbReference type="EC" id="2.1.1.242"/>
    </reaction>
</comment>
<dbReference type="AlphaFoldDB" id="A0A1T4UXM1"/>
<comment type="function">
    <text evidence="1">Specifically methylates the guanosine in position 1516 of 16S rRNA.</text>
</comment>
<feature type="binding site" evidence="1">
    <location>
        <begin position="101"/>
        <end position="102"/>
    </location>
    <ligand>
        <name>S-adenosyl-L-methionine</name>
        <dbReference type="ChEBI" id="CHEBI:59789"/>
    </ligand>
</feature>
<evidence type="ECO:0000313" key="2">
    <source>
        <dbReference type="EMBL" id="SKA57473.1"/>
    </source>
</evidence>
<feature type="binding site" evidence="1">
    <location>
        <begin position="117"/>
        <end position="118"/>
    </location>
    <ligand>
        <name>S-adenosyl-L-methionine</name>
        <dbReference type="ChEBI" id="CHEBI:59789"/>
    </ligand>
</feature>
<feature type="binding site" evidence="1">
    <location>
        <position position="175"/>
    </location>
    <ligand>
        <name>S-adenosyl-L-methionine</name>
        <dbReference type="ChEBI" id="CHEBI:59789"/>
    </ligand>
</feature>
<dbReference type="Gene3D" id="3.40.50.150">
    <property type="entry name" value="Vaccinia Virus protein VP39"/>
    <property type="match status" value="1"/>
</dbReference>